<proteinExistence type="predicted"/>
<evidence type="ECO:0000256" key="2">
    <source>
        <dbReference type="ARBA" id="ARBA00023292"/>
    </source>
</evidence>
<dbReference type="STRING" id="126957.T1JP09"/>
<dbReference type="AlphaFoldDB" id="T1JP09"/>
<dbReference type="SMART" id="SM00136">
    <property type="entry name" value="LamNT"/>
    <property type="match status" value="1"/>
</dbReference>
<dbReference type="eggNOG" id="KOG1836">
    <property type="taxonomic scope" value="Eukaryota"/>
</dbReference>
<feature type="domain" description="Laminin N-terminal" evidence="3">
    <location>
        <begin position="14"/>
        <end position="122"/>
    </location>
</feature>
<dbReference type="InterPro" id="IPR008211">
    <property type="entry name" value="Laminin_N"/>
</dbReference>
<dbReference type="PROSITE" id="PS51117">
    <property type="entry name" value="LAMININ_NTER"/>
    <property type="match status" value="1"/>
</dbReference>
<reference evidence="5" key="1">
    <citation type="submission" date="2011-05" db="EMBL/GenBank/DDBJ databases">
        <authorList>
            <person name="Richards S.R."/>
            <person name="Qu J."/>
            <person name="Jiang H."/>
            <person name="Jhangiani S.N."/>
            <person name="Agravi P."/>
            <person name="Goodspeed R."/>
            <person name="Gross S."/>
            <person name="Mandapat C."/>
            <person name="Jackson L."/>
            <person name="Mathew T."/>
            <person name="Pu L."/>
            <person name="Thornton R."/>
            <person name="Saada N."/>
            <person name="Wilczek-Boney K.B."/>
            <person name="Lee S."/>
            <person name="Kovar C."/>
            <person name="Wu Y."/>
            <person name="Scherer S.E."/>
            <person name="Worley K.C."/>
            <person name="Muzny D.M."/>
            <person name="Gibbs R."/>
        </authorList>
    </citation>
    <scope>NUCLEOTIDE SEQUENCE</scope>
    <source>
        <strain evidence="5">Brora</strain>
    </source>
</reference>
<evidence type="ECO:0000259" key="3">
    <source>
        <dbReference type="PROSITE" id="PS51117"/>
    </source>
</evidence>
<dbReference type="GO" id="GO:0005604">
    <property type="term" value="C:basement membrane"/>
    <property type="evidence" value="ECO:0007669"/>
    <property type="project" value="TreeGrafter"/>
</dbReference>
<dbReference type="EnsemblMetazoa" id="SMAR015588-RA">
    <property type="protein sequence ID" value="SMAR015588-PA"/>
    <property type="gene ID" value="SMAR015588"/>
</dbReference>
<dbReference type="Gene3D" id="2.60.120.260">
    <property type="entry name" value="Galactose-binding domain-like"/>
    <property type="match status" value="1"/>
</dbReference>
<dbReference type="GO" id="GO:0009888">
    <property type="term" value="P:tissue development"/>
    <property type="evidence" value="ECO:0007669"/>
    <property type="project" value="TreeGrafter"/>
</dbReference>
<dbReference type="PhylomeDB" id="T1JP09"/>
<dbReference type="EMBL" id="JH431957">
    <property type="status" value="NOT_ANNOTATED_CDS"/>
    <property type="molecule type" value="Genomic_DNA"/>
</dbReference>
<dbReference type="GO" id="GO:0007411">
    <property type="term" value="P:axon guidance"/>
    <property type="evidence" value="ECO:0007669"/>
    <property type="project" value="TreeGrafter"/>
</dbReference>
<dbReference type="InterPro" id="IPR050440">
    <property type="entry name" value="Laminin/Netrin_ECM"/>
</dbReference>
<evidence type="ECO:0000256" key="1">
    <source>
        <dbReference type="ARBA" id="ARBA00023157"/>
    </source>
</evidence>
<accession>T1JP09</accession>
<dbReference type="OMA" id="CGVCDSR"/>
<dbReference type="GO" id="GO:0005201">
    <property type="term" value="F:extracellular matrix structural constituent"/>
    <property type="evidence" value="ECO:0007669"/>
    <property type="project" value="TreeGrafter"/>
</dbReference>
<keyword evidence="2" id="KW-0424">Laminin EGF-like domain</keyword>
<reference evidence="4" key="2">
    <citation type="submission" date="2015-02" db="UniProtKB">
        <authorList>
            <consortium name="EnsemblMetazoa"/>
        </authorList>
    </citation>
    <scope>IDENTIFICATION</scope>
</reference>
<organism evidence="4 5">
    <name type="scientific">Strigamia maritima</name>
    <name type="common">European centipede</name>
    <name type="synonym">Geophilus maritimus</name>
    <dbReference type="NCBI Taxonomy" id="126957"/>
    <lineage>
        <taxon>Eukaryota</taxon>
        <taxon>Metazoa</taxon>
        <taxon>Ecdysozoa</taxon>
        <taxon>Arthropoda</taxon>
        <taxon>Myriapoda</taxon>
        <taxon>Chilopoda</taxon>
        <taxon>Pleurostigmophora</taxon>
        <taxon>Geophilomorpha</taxon>
        <taxon>Linotaeniidae</taxon>
        <taxon>Strigamia</taxon>
    </lineage>
</organism>
<dbReference type="PANTHER" id="PTHR10574:SF436">
    <property type="entry name" value="LAMININ SUBUNIT ALPHA-2"/>
    <property type="match status" value="1"/>
</dbReference>
<dbReference type="Pfam" id="PF00055">
    <property type="entry name" value="Laminin_N"/>
    <property type="match status" value="1"/>
</dbReference>
<evidence type="ECO:0000313" key="4">
    <source>
        <dbReference type="EnsemblMetazoa" id="SMAR015588-PA"/>
    </source>
</evidence>
<name>T1JP09_STRMM</name>
<keyword evidence="5" id="KW-1185">Reference proteome</keyword>
<dbReference type="PANTHER" id="PTHR10574">
    <property type="entry name" value="NETRIN/LAMININ-RELATED"/>
    <property type="match status" value="1"/>
</dbReference>
<sequence>PYYNLNNKDGHFDQLRGVFPPTLNLASTSDITANATCGQEGPEEFCKMVEHVVMREPQCGVCDSRSPDDKKRHDITNAIDGTPNWWQSPTLQNGKKFEWVTITLDLKQVKIHFFKFSFLFFK</sequence>
<dbReference type="GO" id="GO:0009887">
    <property type="term" value="P:animal organ morphogenesis"/>
    <property type="evidence" value="ECO:0007669"/>
    <property type="project" value="TreeGrafter"/>
</dbReference>
<dbReference type="HOGENOM" id="CLU_135843_2_0_1"/>
<keyword evidence="1" id="KW-1015">Disulfide bond</keyword>
<evidence type="ECO:0000313" key="5">
    <source>
        <dbReference type="Proteomes" id="UP000014500"/>
    </source>
</evidence>
<protein>
    <recommendedName>
        <fullName evidence="3">Laminin N-terminal domain-containing protein</fullName>
    </recommendedName>
</protein>
<dbReference type="Proteomes" id="UP000014500">
    <property type="component" value="Unassembled WGS sequence"/>
</dbReference>